<evidence type="ECO:0000313" key="2">
    <source>
        <dbReference type="Proteomes" id="UP001434883"/>
    </source>
</evidence>
<protein>
    <submittedName>
        <fullName evidence="1">Uncharacterized protein</fullName>
    </submittedName>
</protein>
<organism evidence="1 2">
    <name type="scientific">Xenoophorus captivus</name>
    <dbReference type="NCBI Taxonomy" id="1517983"/>
    <lineage>
        <taxon>Eukaryota</taxon>
        <taxon>Metazoa</taxon>
        <taxon>Chordata</taxon>
        <taxon>Craniata</taxon>
        <taxon>Vertebrata</taxon>
        <taxon>Euteleostomi</taxon>
        <taxon>Actinopterygii</taxon>
        <taxon>Neopterygii</taxon>
        <taxon>Teleostei</taxon>
        <taxon>Neoteleostei</taxon>
        <taxon>Acanthomorphata</taxon>
        <taxon>Ovalentaria</taxon>
        <taxon>Atherinomorphae</taxon>
        <taxon>Cyprinodontiformes</taxon>
        <taxon>Goodeidae</taxon>
        <taxon>Xenoophorus</taxon>
    </lineage>
</organism>
<dbReference type="EMBL" id="JAHRIN010053723">
    <property type="protein sequence ID" value="MEQ2210587.1"/>
    <property type="molecule type" value="Genomic_DNA"/>
</dbReference>
<accession>A0ABV0RQT8</accession>
<name>A0ABV0RQT8_9TELE</name>
<dbReference type="Proteomes" id="UP001434883">
    <property type="component" value="Unassembled WGS sequence"/>
</dbReference>
<feature type="non-terminal residue" evidence="1">
    <location>
        <position position="1"/>
    </location>
</feature>
<comment type="caution">
    <text evidence="1">The sequence shown here is derived from an EMBL/GenBank/DDBJ whole genome shotgun (WGS) entry which is preliminary data.</text>
</comment>
<sequence length="68" mass="7614">GGAEQQQRHVAVGCDVTVVLMHYDFADGACLGMRPRYFLKQCAAVSTQRLLRIVPPQWSDDAFEQKGF</sequence>
<evidence type="ECO:0000313" key="1">
    <source>
        <dbReference type="EMBL" id="MEQ2210587.1"/>
    </source>
</evidence>
<reference evidence="1 2" key="1">
    <citation type="submission" date="2021-06" db="EMBL/GenBank/DDBJ databases">
        <authorList>
            <person name="Palmer J.M."/>
        </authorList>
    </citation>
    <scope>NUCLEOTIDE SEQUENCE [LARGE SCALE GENOMIC DNA]</scope>
    <source>
        <strain evidence="1 2">XC_2019</strain>
        <tissue evidence="1">Muscle</tissue>
    </source>
</reference>
<proteinExistence type="predicted"/>
<gene>
    <name evidence="1" type="ORF">XENOCAPTIV_015955</name>
</gene>
<keyword evidence="2" id="KW-1185">Reference proteome</keyword>